<reference evidence="1" key="1">
    <citation type="submission" date="2019-11" db="EMBL/GenBank/DDBJ databases">
        <authorList>
            <person name="Feng L."/>
        </authorList>
    </citation>
    <scope>NUCLEOTIDE SEQUENCE</scope>
    <source>
        <strain evidence="1">CinnocuumLFYP12</strain>
    </source>
</reference>
<evidence type="ECO:0000313" key="1">
    <source>
        <dbReference type="EMBL" id="VYT52530.1"/>
    </source>
</evidence>
<proteinExistence type="predicted"/>
<sequence length="456" mass="48701">MAWKEVWNNSYYKIEVEYTMMKNVIANTTTFTAKRIRITSVNSYYSCNNAAGTVGIGVRSDIRGTQTKAINVGGGGSQTIDLYDKTWTIGHNGSGTPNNNPVYVHGYCDVGLGGSYHTPAGGWKTAAISVPSIDRSGGSAGIYVSSVSQNAITCVISSNVKTTLGRYRIDGGGWTNFTPSSALAVTNGGSMSKTFSGFSPNTYHTIEVQFRRDYNEVWGSSASAGATTPKPPAPSAGSIKVTAVTINSITVQVSGFGFGGYGATWGAYFFKRSIDGSWSSNGSGSTRTFTGLSPGTSYTLQALLRDNYGTDSGVASVTATTLPATPVAGSLSYSGLLFDRFTVSAYGYSIAAGISRFEWQINGGSWVSSGTTASKAYTGLKEKTRYTVNCRILDKLGRYSGVFGVTITTPAEPAGHIFLKVNGRYQRYNIYKKVNGRYLRATDIFRKVNGVYKRDV</sequence>
<evidence type="ECO:0008006" key="2">
    <source>
        <dbReference type="Google" id="ProtNLM"/>
    </source>
</evidence>
<name>A0A6N2XFM0_CLOIN</name>
<dbReference type="RefSeq" id="WP_008729045.1">
    <property type="nucleotide sequence ID" value="NZ_BAABXQ010000006.1"/>
</dbReference>
<gene>
    <name evidence="1" type="ORF">CILFYP12_04299</name>
</gene>
<dbReference type="InterPro" id="IPR036116">
    <property type="entry name" value="FN3_sf"/>
</dbReference>
<dbReference type="EMBL" id="CACRTE010000058">
    <property type="protein sequence ID" value="VYT52530.1"/>
    <property type="molecule type" value="Genomic_DNA"/>
</dbReference>
<dbReference type="AlphaFoldDB" id="A0A6N2XFM0"/>
<organism evidence="1">
    <name type="scientific">Clostridium innocuum</name>
    <dbReference type="NCBI Taxonomy" id="1522"/>
    <lineage>
        <taxon>Bacteria</taxon>
        <taxon>Bacillati</taxon>
        <taxon>Bacillota</taxon>
        <taxon>Clostridia</taxon>
        <taxon>Eubacteriales</taxon>
        <taxon>Clostridiaceae</taxon>
        <taxon>Clostridium</taxon>
    </lineage>
</organism>
<accession>A0A6N2XFM0</accession>
<dbReference type="SUPFAM" id="SSF49265">
    <property type="entry name" value="Fibronectin type III"/>
    <property type="match status" value="1"/>
</dbReference>
<protein>
    <recommendedName>
        <fullName evidence="2">Fibronectin type III domain-containing protein</fullName>
    </recommendedName>
</protein>